<dbReference type="EMBL" id="BKCJ010541466">
    <property type="protein sequence ID" value="GFB05083.1"/>
    <property type="molecule type" value="Genomic_DNA"/>
</dbReference>
<accession>A0A699KPR4</accession>
<reference evidence="1" key="1">
    <citation type="journal article" date="2019" name="Sci. Rep.">
        <title>Draft genome of Tanacetum cinerariifolium, the natural source of mosquito coil.</title>
        <authorList>
            <person name="Yamashiro T."/>
            <person name="Shiraishi A."/>
            <person name="Satake H."/>
            <person name="Nakayama K."/>
        </authorList>
    </citation>
    <scope>NUCLEOTIDE SEQUENCE</scope>
</reference>
<organism evidence="1">
    <name type="scientific">Tanacetum cinerariifolium</name>
    <name type="common">Dalmatian daisy</name>
    <name type="synonym">Chrysanthemum cinerariifolium</name>
    <dbReference type="NCBI Taxonomy" id="118510"/>
    <lineage>
        <taxon>Eukaryota</taxon>
        <taxon>Viridiplantae</taxon>
        <taxon>Streptophyta</taxon>
        <taxon>Embryophyta</taxon>
        <taxon>Tracheophyta</taxon>
        <taxon>Spermatophyta</taxon>
        <taxon>Magnoliopsida</taxon>
        <taxon>eudicotyledons</taxon>
        <taxon>Gunneridae</taxon>
        <taxon>Pentapetalae</taxon>
        <taxon>asterids</taxon>
        <taxon>campanulids</taxon>
        <taxon>Asterales</taxon>
        <taxon>Asteraceae</taxon>
        <taxon>Asteroideae</taxon>
        <taxon>Anthemideae</taxon>
        <taxon>Anthemidinae</taxon>
        <taxon>Tanacetum</taxon>
    </lineage>
</organism>
<gene>
    <name evidence="1" type="ORF">Tci_677054</name>
</gene>
<evidence type="ECO:0000313" key="1">
    <source>
        <dbReference type="EMBL" id="GFB05083.1"/>
    </source>
</evidence>
<dbReference type="AlphaFoldDB" id="A0A699KPR4"/>
<sequence>MLKIHTDDNVADLLTKAFDVSRDAYEKKLIQMLKIHTDDNVADLLTKAFDVSRRKRLLVKTSQIRSWLTIYQKLYGFQPTMLHRKELADPKQTDLGKDESNPLIVDSLVKTIWSSMHHVIAMKHWLFQSRRLLVKKP</sequence>
<protein>
    <submittedName>
        <fullName evidence="1">Uncharacterized protein</fullName>
    </submittedName>
</protein>
<comment type="caution">
    <text evidence="1">The sequence shown here is derived from an EMBL/GenBank/DDBJ whole genome shotgun (WGS) entry which is preliminary data.</text>
</comment>
<proteinExistence type="predicted"/>
<name>A0A699KPR4_TANCI</name>